<feature type="active site" description="Proton acceptor" evidence="4">
    <location>
        <position position="74"/>
    </location>
</feature>
<comment type="similarity">
    <text evidence="1">Belongs to the AlaDH/PNT family.</text>
</comment>
<evidence type="ECO:0000259" key="7">
    <source>
        <dbReference type="SMART" id="SM01003"/>
    </source>
</evidence>
<dbReference type="InterPro" id="IPR007886">
    <property type="entry name" value="AlaDH/PNT_N"/>
</dbReference>
<evidence type="ECO:0000313" key="8">
    <source>
        <dbReference type="EMBL" id="MBW8639690.1"/>
    </source>
</evidence>
<feature type="binding site" evidence="5">
    <location>
        <position position="215"/>
    </location>
    <ligand>
        <name>NAD(+)</name>
        <dbReference type="ChEBI" id="CHEBI:57540"/>
    </ligand>
</feature>
<dbReference type="Proteomes" id="UP001196509">
    <property type="component" value="Unassembled WGS sequence"/>
</dbReference>
<dbReference type="AlphaFoldDB" id="A0AAE2ZRV9"/>
<reference evidence="8" key="1">
    <citation type="submission" date="2021-08" db="EMBL/GenBank/DDBJ databases">
        <title>Hoeflea bacterium WL0058 sp. nov., isolated from the sediment.</title>
        <authorList>
            <person name="Wang L."/>
            <person name="Zhang D."/>
        </authorList>
    </citation>
    <scope>NUCLEOTIDE SEQUENCE</scope>
    <source>
        <strain evidence="8">WL0058</strain>
    </source>
</reference>
<dbReference type="PANTHER" id="PTHR11133">
    <property type="entry name" value="SACCHAROPINE DEHYDROGENASE"/>
    <property type="match status" value="1"/>
</dbReference>
<feature type="active site" description="Proton donor" evidence="4">
    <location>
        <position position="92"/>
    </location>
</feature>
<keyword evidence="3 5" id="KW-0520">NAD</keyword>
<organism evidence="8 9">
    <name type="scientific">Flavimaribacter sediminis</name>
    <dbReference type="NCBI Taxonomy" id="2865987"/>
    <lineage>
        <taxon>Bacteria</taxon>
        <taxon>Pseudomonadati</taxon>
        <taxon>Pseudomonadota</taxon>
        <taxon>Alphaproteobacteria</taxon>
        <taxon>Hyphomicrobiales</taxon>
        <taxon>Rhizobiaceae</taxon>
        <taxon>Flavimaribacter</taxon>
    </lineage>
</organism>
<dbReference type="SUPFAM" id="SSF52283">
    <property type="entry name" value="Formate/glycerate dehydrogenase catalytic domain-like"/>
    <property type="match status" value="1"/>
</dbReference>
<dbReference type="GO" id="GO:0004754">
    <property type="term" value="F:saccharopine dehydrogenase (NAD+, L-lysine-forming) activity"/>
    <property type="evidence" value="ECO:0007669"/>
    <property type="project" value="InterPro"/>
</dbReference>
<dbReference type="RefSeq" id="WP_220230403.1">
    <property type="nucleotide sequence ID" value="NZ_JAICBX010000004.1"/>
</dbReference>
<feature type="compositionally biased region" description="Basic and acidic residues" evidence="6">
    <location>
        <begin position="1"/>
        <end position="16"/>
    </location>
</feature>
<feature type="binding site" evidence="5">
    <location>
        <begin position="194"/>
        <end position="195"/>
    </location>
    <ligand>
        <name>NAD(+)</name>
        <dbReference type="ChEBI" id="CHEBI:57540"/>
    </ligand>
</feature>
<dbReference type="InterPro" id="IPR027281">
    <property type="entry name" value="Lys1"/>
</dbReference>
<evidence type="ECO:0000256" key="3">
    <source>
        <dbReference type="ARBA" id="ARBA00023027"/>
    </source>
</evidence>
<evidence type="ECO:0000256" key="4">
    <source>
        <dbReference type="PIRSR" id="PIRSR018250-1"/>
    </source>
</evidence>
<comment type="caution">
    <text evidence="8">The sequence shown here is derived from an EMBL/GenBank/DDBJ whole genome shotgun (WGS) entry which is preliminary data.</text>
</comment>
<feature type="binding site" evidence="5">
    <location>
        <position position="126"/>
    </location>
    <ligand>
        <name>NAD(+)</name>
        <dbReference type="ChEBI" id="CHEBI:57540"/>
    </ligand>
</feature>
<dbReference type="GO" id="GO:0019878">
    <property type="term" value="P:lysine biosynthetic process via aminoadipic acid"/>
    <property type="evidence" value="ECO:0007669"/>
    <property type="project" value="TreeGrafter"/>
</dbReference>
<dbReference type="GO" id="GO:0005737">
    <property type="term" value="C:cytoplasm"/>
    <property type="evidence" value="ECO:0007669"/>
    <property type="project" value="TreeGrafter"/>
</dbReference>
<evidence type="ECO:0000256" key="1">
    <source>
        <dbReference type="ARBA" id="ARBA00005689"/>
    </source>
</evidence>
<feature type="binding site" evidence="5">
    <location>
        <position position="265"/>
    </location>
    <ligand>
        <name>NAD(+)</name>
        <dbReference type="ChEBI" id="CHEBI:57540"/>
    </ligand>
</feature>
<feature type="binding site" evidence="5">
    <location>
        <position position="219"/>
    </location>
    <ligand>
        <name>NAD(+)</name>
        <dbReference type="ChEBI" id="CHEBI:57540"/>
    </ligand>
</feature>
<dbReference type="CDD" id="cd12188">
    <property type="entry name" value="SDH"/>
    <property type="match status" value="1"/>
</dbReference>
<dbReference type="Pfam" id="PF05222">
    <property type="entry name" value="AlaDh_PNT_N"/>
    <property type="match status" value="1"/>
</dbReference>
<name>A0AAE2ZRV9_9HYPH</name>
<keyword evidence="9" id="KW-1185">Reference proteome</keyword>
<dbReference type="SMART" id="SM01003">
    <property type="entry name" value="AlaDh_PNT_N"/>
    <property type="match status" value="1"/>
</dbReference>
<evidence type="ECO:0000313" key="9">
    <source>
        <dbReference type="Proteomes" id="UP001196509"/>
    </source>
</evidence>
<protein>
    <submittedName>
        <fullName evidence="8">Saccharopine dehydrogenase</fullName>
    </submittedName>
</protein>
<gene>
    <name evidence="8" type="ORF">K1W69_21025</name>
</gene>
<dbReference type="EMBL" id="JAICBX010000004">
    <property type="protein sequence ID" value="MBW8639690.1"/>
    <property type="molecule type" value="Genomic_DNA"/>
</dbReference>
<accession>A0AAE2ZRV9</accession>
<evidence type="ECO:0000256" key="2">
    <source>
        <dbReference type="ARBA" id="ARBA00023002"/>
    </source>
</evidence>
<evidence type="ECO:0000256" key="6">
    <source>
        <dbReference type="SAM" id="MobiDB-lite"/>
    </source>
</evidence>
<keyword evidence="2" id="KW-0560">Oxidoreductase</keyword>
<sequence>MKIHLRDEDRPTERRAPVTPQHARTLIEAGWDVDVETSAKRIFPDSDYNAAGCHMKPAGSWIDAPGDTVILGLKELPSLPETLPHRMIHFAHIYKDQHGWREELRRFARGGGRLYDLEFLVDSEGRRKAAFGYWAGWVGAALALWRHLARDLGAAGPSKGLSSFENRDALRSEIETLAQGGKRLPRAIVIGAKGRSGQGAVDALSIACGEITEWDKEETADLDRRALTNHDVLVNCVLVSGPGLLLLTPENLGGPDQKIRTISDVSCDPLSDYNPLPIYREPTSWKRPFITVGMNGDGEEIELTAVDNLPSLLPKEASEDFSRQLLPSLLSFDHGEEWRAALDLFESKIRKLEMAG</sequence>
<dbReference type="Gene3D" id="3.40.50.720">
    <property type="entry name" value="NAD(P)-binding Rossmann-like Domain"/>
    <property type="match status" value="2"/>
</dbReference>
<dbReference type="PANTHER" id="PTHR11133:SF23">
    <property type="entry name" value="SACCHAROPINE DEHYDROGENASE [NAD(+), L-LYSINE-FORMING]"/>
    <property type="match status" value="1"/>
</dbReference>
<feature type="domain" description="Alanine dehydrogenase/pyridine nucleotide transhydrogenase N-terminal" evidence="7">
    <location>
        <begin position="4"/>
        <end position="138"/>
    </location>
</feature>
<proteinExistence type="inferred from homology"/>
<feature type="region of interest" description="Disordered" evidence="6">
    <location>
        <begin position="1"/>
        <end position="21"/>
    </location>
</feature>
<evidence type="ECO:0000256" key="5">
    <source>
        <dbReference type="PIRSR" id="PIRSR018250-3"/>
    </source>
</evidence>
<dbReference type="PIRSF" id="PIRSF018250">
    <property type="entry name" value="Saccharopine_DH_Lys"/>
    <property type="match status" value="1"/>
</dbReference>
<dbReference type="InterPro" id="IPR051168">
    <property type="entry name" value="AASS"/>
</dbReference>